<evidence type="ECO:0000313" key="1">
    <source>
        <dbReference type="EMBL" id="KMW56972.1"/>
    </source>
</evidence>
<evidence type="ECO:0000313" key="2">
    <source>
        <dbReference type="Proteomes" id="UP000037178"/>
    </source>
</evidence>
<proteinExistence type="predicted"/>
<sequence>MLCDQWKTKTTKTIFIHIQECRRSGNRRLDLATSFIAQDAKIILRILKFDQIGTAT</sequence>
<gene>
    <name evidence="1" type="ORF">AIOL_001930</name>
</gene>
<dbReference type="Proteomes" id="UP000037178">
    <property type="component" value="Unassembled WGS sequence"/>
</dbReference>
<accession>A0A0J9E2P0</accession>
<dbReference type="EMBL" id="LFTY01000002">
    <property type="protein sequence ID" value="KMW56972.1"/>
    <property type="molecule type" value="Genomic_DNA"/>
</dbReference>
<dbReference type="STRING" id="1675527.AIOL_001930"/>
<protein>
    <submittedName>
        <fullName evidence="1">Uncharacterized protein</fullName>
    </submittedName>
</protein>
<name>A0A0J9E2P0_9RHOB</name>
<reference evidence="1 2" key="1">
    <citation type="submission" date="2015-06" db="EMBL/GenBank/DDBJ databases">
        <title>Draft genome sequence of an Alphaproteobacteria species associated to the Mediterranean sponge Oscarella lobularis.</title>
        <authorList>
            <person name="Jourda C."/>
            <person name="Santini S."/>
            <person name="Claverie J.-M."/>
        </authorList>
    </citation>
    <scope>NUCLEOTIDE SEQUENCE [LARGE SCALE GENOMIC DNA]</scope>
    <source>
        <strain evidence="1">IGS</strain>
    </source>
</reference>
<organism evidence="1 2">
    <name type="scientific">Candidatus Rhodobacter oscarellae</name>
    <dbReference type="NCBI Taxonomy" id="1675527"/>
    <lineage>
        <taxon>Bacteria</taxon>
        <taxon>Pseudomonadati</taxon>
        <taxon>Pseudomonadota</taxon>
        <taxon>Alphaproteobacteria</taxon>
        <taxon>Rhodobacterales</taxon>
        <taxon>Rhodobacter group</taxon>
        <taxon>Rhodobacter</taxon>
    </lineage>
</organism>
<comment type="caution">
    <text evidence="1">The sequence shown here is derived from an EMBL/GenBank/DDBJ whole genome shotgun (WGS) entry which is preliminary data.</text>
</comment>
<dbReference type="AlphaFoldDB" id="A0A0J9E2P0"/>
<keyword evidence="2" id="KW-1185">Reference proteome</keyword>